<accession>A0A0X3V8A8</accession>
<protein>
    <recommendedName>
        <fullName evidence="1">Aminoglycoside phosphotransferase domain-containing protein</fullName>
    </recommendedName>
</protein>
<proteinExistence type="predicted"/>
<dbReference type="InterPro" id="IPR011009">
    <property type="entry name" value="Kinase-like_dom_sf"/>
</dbReference>
<sequence>MADAGGFFHRLCADLVRLVAGLPEESQQLARILGLPEAGRLGEILSRFRVSERRPALLHGDLHPWNLVRHEGHPWLTLVDWQMALVGDPLYDLVRHMHLTLTRPETYKRMFRRWAVQLDGEFTHDWQKDRHVYRGLEFVRSAYVDLNRLVTGAGLGAPYVRRAVDSYGRTLEAAGRFLRLPVRPAAIA</sequence>
<dbReference type="RefSeq" id="WP_062701824.1">
    <property type="nucleotide sequence ID" value="NZ_LLZG01000078.1"/>
</dbReference>
<evidence type="ECO:0000313" key="3">
    <source>
        <dbReference type="Proteomes" id="UP000053923"/>
    </source>
</evidence>
<dbReference type="SUPFAM" id="SSF56112">
    <property type="entry name" value="Protein kinase-like (PK-like)"/>
    <property type="match status" value="1"/>
</dbReference>
<dbReference type="InterPro" id="IPR002575">
    <property type="entry name" value="Aminoglycoside_PTrfase"/>
</dbReference>
<evidence type="ECO:0000313" key="2">
    <source>
        <dbReference type="EMBL" id="KUL40492.1"/>
    </source>
</evidence>
<comment type="caution">
    <text evidence="2">The sequence shown here is derived from an EMBL/GenBank/DDBJ whole genome shotgun (WGS) entry which is preliminary data.</text>
</comment>
<name>A0A0X3V8A8_9ACTN</name>
<keyword evidence="3" id="KW-1185">Reference proteome</keyword>
<dbReference type="Proteomes" id="UP000053923">
    <property type="component" value="Unassembled WGS sequence"/>
</dbReference>
<dbReference type="EMBL" id="LLZG01000078">
    <property type="protein sequence ID" value="KUL40492.1"/>
    <property type="molecule type" value="Genomic_DNA"/>
</dbReference>
<evidence type="ECO:0000259" key="1">
    <source>
        <dbReference type="Pfam" id="PF01636"/>
    </source>
</evidence>
<reference evidence="3" key="1">
    <citation type="submission" date="2015-10" db="EMBL/GenBank/DDBJ databases">
        <authorList>
            <person name="Ju K.-S."/>
            <person name="Doroghazi J.R."/>
            <person name="Metcalf W.W."/>
        </authorList>
    </citation>
    <scope>NUCLEOTIDE SEQUENCE [LARGE SCALE GENOMIC DNA]</scope>
    <source>
        <strain evidence="3">NRRL 3151</strain>
    </source>
</reference>
<dbReference type="Gene3D" id="3.90.1200.10">
    <property type="match status" value="1"/>
</dbReference>
<organism evidence="2 3">
    <name type="scientific">Streptomyces regalis</name>
    <dbReference type="NCBI Taxonomy" id="68262"/>
    <lineage>
        <taxon>Bacteria</taxon>
        <taxon>Bacillati</taxon>
        <taxon>Actinomycetota</taxon>
        <taxon>Actinomycetes</taxon>
        <taxon>Kitasatosporales</taxon>
        <taxon>Streptomycetaceae</taxon>
        <taxon>Streptomyces</taxon>
    </lineage>
</organism>
<dbReference type="Pfam" id="PF01636">
    <property type="entry name" value="APH"/>
    <property type="match status" value="1"/>
</dbReference>
<feature type="domain" description="Aminoglycoside phosphotransferase" evidence="1">
    <location>
        <begin position="38"/>
        <end position="114"/>
    </location>
</feature>
<gene>
    <name evidence="2" type="ORF">ADL12_13120</name>
</gene>
<dbReference type="AlphaFoldDB" id="A0A0X3V8A8"/>